<dbReference type="InterPro" id="IPR014177">
    <property type="entry name" value="Formate_DH_TAT-contain"/>
</dbReference>
<organism evidence="1 2">
    <name type="scientific">Acidimangrovimonas pyrenivorans</name>
    <dbReference type="NCBI Taxonomy" id="2030798"/>
    <lineage>
        <taxon>Bacteria</taxon>
        <taxon>Pseudomonadati</taxon>
        <taxon>Pseudomonadota</taxon>
        <taxon>Alphaproteobacteria</taxon>
        <taxon>Rhodobacterales</taxon>
        <taxon>Paracoccaceae</taxon>
        <taxon>Acidimangrovimonas</taxon>
    </lineage>
</organism>
<dbReference type="EMBL" id="JBHRSK010000010">
    <property type="protein sequence ID" value="MFC2969179.1"/>
    <property type="molecule type" value="Genomic_DNA"/>
</dbReference>
<dbReference type="PIRSF" id="PIRSF036704">
    <property type="entry name" value="UCP036704"/>
    <property type="match status" value="1"/>
</dbReference>
<gene>
    <name evidence="1" type="ORF">ACFOES_13825</name>
</gene>
<evidence type="ECO:0000313" key="2">
    <source>
        <dbReference type="Proteomes" id="UP001595443"/>
    </source>
</evidence>
<sequence length="65" mass="6871">MEEKTEGVRTDRRGFLKFAGLGTIAGGAALATGATTESAEAAQPDTGQGYRETAHIKAYYDSARF</sequence>
<accession>A0ABV7AIG8</accession>
<protein>
    <submittedName>
        <fullName evidence="1">Twin-arginine translocation signal domain-containing protein</fullName>
    </submittedName>
</protein>
<reference evidence="2" key="1">
    <citation type="journal article" date="2019" name="Int. J. Syst. Evol. Microbiol.">
        <title>The Global Catalogue of Microorganisms (GCM) 10K type strain sequencing project: providing services to taxonomists for standard genome sequencing and annotation.</title>
        <authorList>
            <consortium name="The Broad Institute Genomics Platform"/>
            <consortium name="The Broad Institute Genome Sequencing Center for Infectious Disease"/>
            <person name="Wu L."/>
            <person name="Ma J."/>
        </authorList>
    </citation>
    <scope>NUCLEOTIDE SEQUENCE [LARGE SCALE GENOMIC DNA]</scope>
    <source>
        <strain evidence="2">KCTC 62192</strain>
    </source>
</reference>
<keyword evidence="2" id="KW-1185">Reference proteome</keyword>
<dbReference type="InterPro" id="IPR006311">
    <property type="entry name" value="TAT_signal"/>
</dbReference>
<dbReference type="Proteomes" id="UP001595443">
    <property type="component" value="Unassembled WGS sequence"/>
</dbReference>
<dbReference type="NCBIfam" id="TIGR02811">
    <property type="entry name" value="formate_TAT"/>
    <property type="match status" value="1"/>
</dbReference>
<dbReference type="InterPro" id="IPR019546">
    <property type="entry name" value="TAT_signal_bac_arc"/>
</dbReference>
<dbReference type="PROSITE" id="PS51318">
    <property type="entry name" value="TAT"/>
    <property type="match status" value="1"/>
</dbReference>
<proteinExistence type="predicted"/>
<dbReference type="NCBIfam" id="TIGR01409">
    <property type="entry name" value="TAT_signal_seq"/>
    <property type="match status" value="1"/>
</dbReference>
<dbReference type="RefSeq" id="WP_377833884.1">
    <property type="nucleotide sequence ID" value="NZ_JBHRSK010000010.1"/>
</dbReference>
<comment type="caution">
    <text evidence="1">The sequence shown here is derived from an EMBL/GenBank/DDBJ whole genome shotgun (WGS) entry which is preliminary data.</text>
</comment>
<name>A0ABV7AIG8_9RHOB</name>
<evidence type="ECO:0000313" key="1">
    <source>
        <dbReference type="EMBL" id="MFC2969179.1"/>
    </source>
</evidence>